<name>A0ABQ0JPF2_9VIBR</name>
<dbReference type="Gene3D" id="3.30.565.10">
    <property type="entry name" value="Histidine kinase-like ATPase, C-terminal domain"/>
    <property type="match status" value="1"/>
</dbReference>
<sequence length="104" mass="11543">MEVEIHGDSAGEIGLPLELTQITLTNLVRNAFQHCTDGQVTIRVFKDGVLISNPATEQSEESSPTGFGIGLTLVEKICHQQNWFLGFERSSSMYLTELMFGKPR</sequence>
<evidence type="ECO:0000313" key="1">
    <source>
        <dbReference type="EMBL" id="GAL30656.1"/>
    </source>
</evidence>
<organism evidence="1 2">
    <name type="scientific">Vibrio variabilis</name>
    <dbReference type="NCBI Taxonomy" id="990271"/>
    <lineage>
        <taxon>Bacteria</taxon>
        <taxon>Pseudomonadati</taxon>
        <taxon>Pseudomonadota</taxon>
        <taxon>Gammaproteobacteria</taxon>
        <taxon>Vibrionales</taxon>
        <taxon>Vibrionaceae</taxon>
        <taxon>Vibrio</taxon>
    </lineage>
</organism>
<dbReference type="SUPFAM" id="SSF55874">
    <property type="entry name" value="ATPase domain of HSP90 chaperone/DNA topoisomerase II/histidine kinase"/>
    <property type="match status" value="1"/>
</dbReference>
<protein>
    <submittedName>
        <fullName evidence="1">Two-component system sensor protein</fullName>
    </submittedName>
</protein>
<dbReference type="InterPro" id="IPR036890">
    <property type="entry name" value="HATPase_C_sf"/>
</dbReference>
<proteinExistence type="predicted"/>
<evidence type="ECO:0000313" key="2">
    <source>
        <dbReference type="Proteomes" id="UP000029223"/>
    </source>
</evidence>
<dbReference type="Proteomes" id="UP000029223">
    <property type="component" value="Unassembled WGS sequence"/>
</dbReference>
<comment type="caution">
    <text evidence="1">The sequence shown here is derived from an EMBL/GenBank/DDBJ whole genome shotgun (WGS) entry which is preliminary data.</text>
</comment>
<accession>A0ABQ0JPF2</accession>
<keyword evidence="2" id="KW-1185">Reference proteome</keyword>
<dbReference type="EMBL" id="BBMS01000104">
    <property type="protein sequence ID" value="GAL30656.1"/>
    <property type="molecule type" value="Genomic_DNA"/>
</dbReference>
<reference evidence="2" key="1">
    <citation type="submission" date="2014-09" db="EMBL/GenBank/DDBJ databases">
        <title>Vibrio variabilis JCM 19239. (C206) whole genome shotgun sequence.</title>
        <authorList>
            <person name="Sawabe T."/>
            <person name="Meirelles P."/>
            <person name="Nakanishi M."/>
            <person name="Sayaka M."/>
            <person name="Hattori M."/>
            <person name="Ohkuma M."/>
        </authorList>
    </citation>
    <scope>NUCLEOTIDE SEQUENCE [LARGE SCALE GENOMIC DNA]</scope>
    <source>
        <strain evidence="2">JCM 19239</strain>
    </source>
</reference>
<gene>
    <name evidence="1" type="ORF">JCM19239_1430</name>
</gene>